<dbReference type="InterPro" id="IPR029044">
    <property type="entry name" value="Nucleotide-diphossugar_trans"/>
</dbReference>
<evidence type="ECO:0000256" key="1">
    <source>
        <dbReference type="ARBA" id="ARBA00023157"/>
    </source>
</evidence>
<accession>A0A5B7CGD6</accession>
<dbReference type="SUPFAM" id="SSF53448">
    <property type="entry name" value="Nucleotide-diphospho-sugar transferases"/>
    <property type="match status" value="1"/>
</dbReference>
<proteinExistence type="predicted"/>
<keyword evidence="4" id="KW-0808">Transferase</keyword>
<dbReference type="PANTHER" id="PTHR11675:SF134">
    <property type="entry name" value="N-ACETYLGALACTOSAMINYLTRANSFERASE 4-RELATED"/>
    <property type="match status" value="1"/>
</dbReference>
<sequence>MFKVAGGTVGGTLAAGVHESPWSAAGPQAASRLPAWVKSVLTVCCSRKDEERKICALKKYSERLPTVSVVIPFFEEHWTTLLRTVVSVMHRSPPEILRQIILVDDGSTMKDFLQSPLETWLKRYVPKAMVVRLPYRRGLIVARQEGAKKAKGDVIVVLDSHCEVMTNWLPPLLDPILKNHRTVVCPLIDVINQATFAYAPQDHGGRGAFDWRFFYKRLNLRPHEQANLPEPFP</sequence>
<dbReference type="PANTHER" id="PTHR11675">
    <property type="entry name" value="N-ACETYLGALACTOSAMINYLTRANSFERASE"/>
    <property type="match status" value="1"/>
</dbReference>
<keyword evidence="5" id="KW-1185">Reference proteome</keyword>
<keyword evidence="2" id="KW-0325">Glycoprotein</keyword>
<dbReference type="GO" id="GO:0005794">
    <property type="term" value="C:Golgi apparatus"/>
    <property type="evidence" value="ECO:0007669"/>
    <property type="project" value="TreeGrafter"/>
</dbReference>
<dbReference type="GO" id="GO:0004653">
    <property type="term" value="F:polypeptide N-acetylgalactosaminyltransferase activity"/>
    <property type="evidence" value="ECO:0007669"/>
    <property type="project" value="TreeGrafter"/>
</dbReference>
<evidence type="ECO:0000256" key="2">
    <source>
        <dbReference type="ARBA" id="ARBA00023180"/>
    </source>
</evidence>
<comment type="caution">
    <text evidence="4">The sequence shown here is derived from an EMBL/GenBank/DDBJ whole genome shotgun (WGS) entry which is preliminary data.</text>
</comment>
<protein>
    <submittedName>
        <fullName evidence="4">Putative polypeptide N-acetylgalactosaminyltransferase 10</fullName>
    </submittedName>
</protein>
<dbReference type="EMBL" id="VSRR010000003">
    <property type="protein sequence ID" value="MPC07536.1"/>
    <property type="molecule type" value="Genomic_DNA"/>
</dbReference>
<name>A0A5B7CGD6_PORTR</name>
<feature type="domain" description="Glycosyltransferase 2-like" evidence="3">
    <location>
        <begin position="68"/>
        <end position="219"/>
    </location>
</feature>
<evidence type="ECO:0000259" key="3">
    <source>
        <dbReference type="Pfam" id="PF00535"/>
    </source>
</evidence>
<organism evidence="4 5">
    <name type="scientific">Portunus trituberculatus</name>
    <name type="common">Swimming crab</name>
    <name type="synonym">Neptunus trituberculatus</name>
    <dbReference type="NCBI Taxonomy" id="210409"/>
    <lineage>
        <taxon>Eukaryota</taxon>
        <taxon>Metazoa</taxon>
        <taxon>Ecdysozoa</taxon>
        <taxon>Arthropoda</taxon>
        <taxon>Crustacea</taxon>
        <taxon>Multicrustacea</taxon>
        <taxon>Malacostraca</taxon>
        <taxon>Eumalacostraca</taxon>
        <taxon>Eucarida</taxon>
        <taxon>Decapoda</taxon>
        <taxon>Pleocyemata</taxon>
        <taxon>Brachyura</taxon>
        <taxon>Eubrachyura</taxon>
        <taxon>Portunoidea</taxon>
        <taxon>Portunidae</taxon>
        <taxon>Portuninae</taxon>
        <taxon>Portunus</taxon>
    </lineage>
</organism>
<dbReference type="GO" id="GO:0006493">
    <property type="term" value="P:protein O-linked glycosylation"/>
    <property type="evidence" value="ECO:0007669"/>
    <property type="project" value="TreeGrafter"/>
</dbReference>
<dbReference type="OrthoDB" id="9982049at2759"/>
<dbReference type="Proteomes" id="UP000324222">
    <property type="component" value="Unassembled WGS sequence"/>
</dbReference>
<dbReference type="Pfam" id="PF00535">
    <property type="entry name" value="Glycos_transf_2"/>
    <property type="match status" value="1"/>
</dbReference>
<reference evidence="4 5" key="1">
    <citation type="submission" date="2019-05" db="EMBL/GenBank/DDBJ databases">
        <title>Another draft genome of Portunus trituberculatus and its Hox gene families provides insights of decapod evolution.</title>
        <authorList>
            <person name="Jeong J.-H."/>
            <person name="Song I."/>
            <person name="Kim S."/>
            <person name="Choi T."/>
            <person name="Kim D."/>
            <person name="Ryu S."/>
            <person name="Kim W."/>
        </authorList>
    </citation>
    <scope>NUCLEOTIDE SEQUENCE [LARGE SCALE GENOMIC DNA]</scope>
    <source>
        <tissue evidence="4">Muscle</tissue>
    </source>
</reference>
<keyword evidence="1" id="KW-1015">Disulfide bond</keyword>
<evidence type="ECO:0000313" key="4">
    <source>
        <dbReference type="EMBL" id="MPC07536.1"/>
    </source>
</evidence>
<dbReference type="InterPro" id="IPR001173">
    <property type="entry name" value="Glyco_trans_2-like"/>
</dbReference>
<evidence type="ECO:0000313" key="5">
    <source>
        <dbReference type="Proteomes" id="UP000324222"/>
    </source>
</evidence>
<gene>
    <name evidence="4" type="primary">gly-10_1</name>
    <name evidence="4" type="ORF">E2C01_000099</name>
</gene>
<dbReference type="Gene3D" id="3.90.550.10">
    <property type="entry name" value="Spore Coat Polysaccharide Biosynthesis Protein SpsA, Chain A"/>
    <property type="match status" value="1"/>
</dbReference>
<dbReference type="AlphaFoldDB" id="A0A5B7CGD6"/>